<keyword evidence="2" id="KW-1185">Reference proteome</keyword>
<organism evidence="1 2">
    <name type="scientific">Thermomicrobium roseum (strain ATCC 27502 / DSM 5159 / P-2)</name>
    <dbReference type="NCBI Taxonomy" id="309801"/>
    <lineage>
        <taxon>Bacteria</taxon>
        <taxon>Pseudomonadati</taxon>
        <taxon>Thermomicrobiota</taxon>
        <taxon>Thermomicrobia</taxon>
        <taxon>Thermomicrobiales</taxon>
        <taxon>Thermomicrobiaceae</taxon>
        <taxon>Thermomicrobium</taxon>
    </lineage>
</organism>
<proteinExistence type="predicted"/>
<geneLocation type="plasmid" evidence="2">
    <name>Tros</name>
</geneLocation>
<evidence type="ECO:0000313" key="2">
    <source>
        <dbReference type="Proteomes" id="UP000000447"/>
    </source>
</evidence>
<gene>
    <name evidence="1" type="ordered locus">trd_A0584</name>
</gene>
<dbReference type="AlphaFoldDB" id="B9L470"/>
<accession>B9L470</accession>
<name>B9L470_THERP</name>
<dbReference type="EMBL" id="CP001276">
    <property type="protein sequence ID" value="ACM06997.1"/>
    <property type="molecule type" value="Genomic_DNA"/>
</dbReference>
<dbReference type="KEGG" id="tro:trd_A0584"/>
<dbReference type="HOGENOM" id="CLU_3012844_0_0_0"/>
<reference evidence="1 2" key="1">
    <citation type="journal article" date="2009" name="PLoS ONE">
        <title>Complete genome sequence of the aerobic CO-oxidizing thermophile Thermomicrobium roseum.</title>
        <authorList>
            <person name="Wu D."/>
            <person name="Raymond J."/>
            <person name="Wu M."/>
            <person name="Chatterji S."/>
            <person name="Ren Q."/>
            <person name="Graham J.E."/>
            <person name="Bryant D.A."/>
            <person name="Robb F."/>
            <person name="Colman A."/>
            <person name="Tallon L.J."/>
            <person name="Badger J.H."/>
            <person name="Madupu R."/>
            <person name="Ward N.L."/>
            <person name="Eisen J.A."/>
        </authorList>
    </citation>
    <scope>NUCLEOTIDE SEQUENCE [LARGE SCALE GENOMIC DNA]</scope>
    <source>
        <strain evidence="2">ATCC 27502 / DSM 5159 / P-2</strain>
        <plasmid evidence="1">unnamed</plasmid>
    </source>
</reference>
<evidence type="ECO:0000313" key="1">
    <source>
        <dbReference type="EMBL" id="ACM06997.1"/>
    </source>
</evidence>
<sequence length="56" mass="6051">MRTLGRVSIAHAPSIRSIGNPRRRECSTFVPKHVAIGLDAVIEAGRLSPAAEEEAR</sequence>
<keyword evidence="1" id="KW-0614">Plasmid</keyword>
<dbReference type="Proteomes" id="UP000000447">
    <property type="component" value="Plasmid unnamed"/>
</dbReference>
<protein>
    <submittedName>
        <fullName evidence="1">Uncharacterized protein</fullName>
    </submittedName>
</protein>